<organism evidence="1 2">
    <name type="scientific">Paramecium octaurelia</name>
    <dbReference type="NCBI Taxonomy" id="43137"/>
    <lineage>
        <taxon>Eukaryota</taxon>
        <taxon>Sar</taxon>
        <taxon>Alveolata</taxon>
        <taxon>Ciliophora</taxon>
        <taxon>Intramacronucleata</taxon>
        <taxon>Oligohymenophorea</taxon>
        <taxon>Peniculida</taxon>
        <taxon>Parameciidae</taxon>
        <taxon>Paramecium</taxon>
    </lineage>
</organism>
<comment type="caution">
    <text evidence="1">The sequence shown here is derived from an EMBL/GenBank/DDBJ whole genome shotgun (WGS) entry which is preliminary data.</text>
</comment>
<protein>
    <submittedName>
        <fullName evidence="1">Uncharacterized protein</fullName>
    </submittedName>
</protein>
<reference evidence="1" key="1">
    <citation type="submission" date="2021-01" db="EMBL/GenBank/DDBJ databases">
        <authorList>
            <consortium name="Genoscope - CEA"/>
            <person name="William W."/>
        </authorList>
    </citation>
    <scope>NUCLEOTIDE SEQUENCE</scope>
</reference>
<accession>A0A8S1UUB4</accession>
<dbReference type="OMA" id="LYANWLW"/>
<evidence type="ECO:0000313" key="2">
    <source>
        <dbReference type="Proteomes" id="UP000683925"/>
    </source>
</evidence>
<proteinExistence type="predicted"/>
<gene>
    <name evidence="1" type="ORF">POCTA_138.1.T0510232</name>
</gene>
<dbReference type="OrthoDB" id="10422062at2759"/>
<evidence type="ECO:0000313" key="1">
    <source>
        <dbReference type="EMBL" id="CAD8168281.1"/>
    </source>
</evidence>
<dbReference type="AlphaFoldDB" id="A0A8S1UUB4"/>
<keyword evidence="2" id="KW-1185">Reference proteome</keyword>
<dbReference type="Proteomes" id="UP000683925">
    <property type="component" value="Unassembled WGS sequence"/>
</dbReference>
<sequence length="133" mass="15780">MSKILKVRHSMMGIMNIKDCHEIARQIIKIVSRFIEIMAIVLNFNKFGEVTNAIPKTMTQILYANWLWQWIEKVIKIMTNLNILKNLYIQISPIISVYDKNRMAIMVISRILHRSTISTCWDWINRGKAMQNW</sequence>
<dbReference type="EMBL" id="CAJJDP010000051">
    <property type="protein sequence ID" value="CAD8168281.1"/>
    <property type="molecule type" value="Genomic_DNA"/>
</dbReference>
<name>A0A8S1UUB4_PAROT</name>